<evidence type="ECO:0000256" key="7">
    <source>
        <dbReference type="ARBA" id="ARBA00022927"/>
    </source>
</evidence>
<evidence type="ECO:0000256" key="8">
    <source>
        <dbReference type="ARBA" id="ARBA00022989"/>
    </source>
</evidence>
<feature type="transmembrane region" description="Helical" evidence="13">
    <location>
        <begin position="367"/>
        <end position="386"/>
    </location>
</feature>
<keyword evidence="10 13" id="KW-0143">Chaperone</keyword>
<dbReference type="Pfam" id="PF02096">
    <property type="entry name" value="60KD_IMP"/>
    <property type="match status" value="1"/>
</dbReference>
<keyword evidence="6 13" id="KW-0812">Transmembrane</keyword>
<evidence type="ECO:0000256" key="5">
    <source>
        <dbReference type="ARBA" id="ARBA00022475"/>
    </source>
</evidence>
<dbReference type="EMBL" id="CP013611">
    <property type="protein sequence ID" value="ALU43638.1"/>
    <property type="molecule type" value="Genomic_DNA"/>
</dbReference>
<dbReference type="InterPro" id="IPR028053">
    <property type="entry name" value="Membr_insert_YidC_N"/>
</dbReference>
<organism evidence="16 17">
    <name type="scientific">Pseudoalteromonas rubra</name>
    <dbReference type="NCBI Taxonomy" id="43658"/>
    <lineage>
        <taxon>Bacteria</taxon>
        <taxon>Pseudomonadati</taxon>
        <taxon>Pseudomonadota</taxon>
        <taxon>Gammaproteobacteria</taxon>
        <taxon>Alteromonadales</taxon>
        <taxon>Pseudoalteromonadaceae</taxon>
        <taxon>Pseudoalteromonas</taxon>
    </lineage>
</organism>
<evidence type="ECO:0000259" key="15">
    <source>
        <dbReference type="Pfam" id="PF14849"/>
    </source>
</evidence>
<dbReference type="GO" id="GO:0015031">
    <property type="term" value="P:protein transport"/>
    <property type="evidence" value="ECO:0007669"/>
    <property type="project" value="UniProtKB-KW"/>
</dbReference>
<feature type="domain" description="Membrane insertase YidC N-terminal" evidence="15">
    <location>
        <begin position="72"/>
        <end position="341"/>
    </location>
</feature>
<dbReference type="InterPro" id="IPR028055">
    <property type="entry name" value="YidC/Oxa/ALB_C"/>
</dbReference>
<keyword evidence="7 13" id="KW-0653">Protein transport</keyword>
<evidence type="ECO:0000256" key="12">
    <source>
        <dbReference type="ARBA" id="ARBA00033342"/>
    </source>
</evidence>
<comment type="similarity">
    <text evidence="2 13">Belongs to the OXA1/ALB3/YidC family. Type 1 subfamily.</text>
</comment>
<dbReference type="CDD" id="cd19961">
    <property type="entry name" value="EcYidC-like_peri"/>
    <property type="match status" value="1"/>
</dbReference>
<keyword evidence="8 13" id="KW-1133">Transmembrane helix</keyword>
<evidence type="ECO:0000256" key="10">
    <source>
        <dbReference type="ARBA" id="ARBA00023186"/>
    </source>
</evidence>
<evidence type="ECO:0000256" key="1">
    <source>
        <dbReference type="ARBA" id="ARBA00004429"/>
    </source>
</evidence>
<dbReference type="NCBIfam" id="TIGR03593">
    <property type="entry name" value="yidC_nterm"/>
    <property type="match status" value="1"/>
</dbReference>
<dbReference type="PANTHER" id="PTHR12428:SF65">
    <property type="entry name" value="CYTOCHROME C OXIDASE ASSEMBLY PROTEIN COX18, MITOCHONDRIAL"/>
    <property type="match status" value="1"/>
</dbReference>
<evidence type="ECO:0000256" key="13">
    <source>
        <dbReference type="HAMAP-Rule" id="MF_01810"/>
    </source>
</evidence>
<dbReference type="InterPro" id="IPR038221">
    <property type="entry name" value="YidC_periplasmic_sf"/>
</dbReference>
<dbReference type="GO" id="GO:0032977">
    <property type="term" value="F:membrane insertase activity"/>
    <property type="evidence" value="ECO:0007669"/>
    <property type="project" value="InterPro"/>
</dbReference>
<protein>
    <recommendedName>
        <fullName evidence="3 13">Membrane protein insertase YidC</fullName>
    </recommendedName>
    <alternativeName>
        <fullName evidence="12 13">Foldase YidC</fullName>
    </alternativeName>
    <alternativeName>
        <fullName evidence="11 13">Membrane integrase YidC</fullName>
    </alternativeName>
    <alternativeName>
        <fullName evidence="13">Membrane protein YidC</fullName>
    </alternativeName>
</protein>
<keyword evidence="4 13" id="KW-0813">Transport</keyword>
<dbReference type="GO" id="GO:0051205">
    <property type="term" value="P:protein insertion into membrane"/>
    <property type="evidence" value="ECO:0007669"/>
    <property type="project" value="TreeGrafter"/>
</dbReference>
<evidence type="ECO:0000256" key="3">
    <source>
        <dbReference type="ARBA" id="ARBA00015325"/>
    </source>
</evidence>
<feature type="transmembrane region" description="Helical" evidence="13">
    <location>
        <begin position="430"/>
        <end position="454"/>
    </location>
</feature>
<feature type="domain" description="Membrane insertase YidC/Oxa/ALB C-terminal" evidence="14">
    <location>
        <begin position="367"/>
        <end position="546"/>
    </location>
</feature>
<reference evidence="16 17" key="1">
    <citation type="submission" date="2015-12" db="EMBL/GenBank/DDBJ databases">
        <title>Complete genome sequence of Pseudoalteromonas rubra SCSIO 6842, harboring a conjugative plasmid.</title>
        <authorList>
            <person name="Li B."/>
            <person name="Wang X."/>
        </authorList>
    </citation>
    <scope>NUCLEOTIDE SEQUENCE [LARGE SCALE GENOMIC DNA]</scope>
    <source>
        <strain evidence="16 17">SCSIO 6842</strain>
    </source>
</reference>
<dbReference type="InterPro" id="IPR019998">
    <property type="entry name" value="Membr_insert_YidC"/>
</dbReference>
<dbReference type="Proteomes" id="UP000069015">
    <property type="component" value="Chromosome 1"/>
</dbReference>
<comment type="caution">
    <text evidence="13">Lacks conserved residue(s) required for the propagation of feature annotation.</text>
</comment>
<comment type="function">
    <text evidence="13">Required for the insertion and/or proper folding and/or complex formation of integral membrane proteins into the membrane. Involved in integration of membrane proteins that insert both dependently and independently of the Sec translocase complex, as well as at least some lipoproteins. Aids folding of multispanning membrane proteins.</text>
</comment>
<keyword evidence="9 13" id="KW-0472">Membrane</keyword>
<dbReference type="NCBIfam" id="TIGR03592">
    <property type="entry name" value="yidC_oxa1_cterm"/>
    <property type="match status" value="1"/>
</dbReference>
<dbReference type="PRINTS" id="PR01900">
    <property type="entry name" value="YIDCPROTEIN"/>
</dbReference>
<proteinExistence type="inferred from homology"/>
<evidence type="ECO:0000256" key="9">
    <source>
        <dbReference type="ARBA" id="ARBA00023136"/>
    </source>
</evidence>
<dbReference type="Gene3D" id="2.70.98.90">
    <property type="match status" value="1"/>
</dbReference>
<dbReference type="GO" id="GO:0005886">
    <property type="term" value="C:plasma membrane"/>
    <property type="evidence" value="ECO:0007669"/>
    <property type="project" value="UniProtKB-SubCell"/>
</dbReference>
<dbReference type="NCBIfam" id="NF002352">
    <property type="entry name" value="PRK01318.1-3"/>
    <property type="match status" value="1"/>
</dbReference>
<gene>
    <name evidence="13" type="primary">yidC</name>
    <name evidence="16" type="ORF">AT705_12150</name>
</gene>
<keyword evidence="5 13" id="KW-1003">Cell membrane</keyword>
<evidence type="ECO:0000256" key="4">
    <source>
        <dbReference type="ARBA" id="ARBA00022448"/>
    </source>
</evidence>
<dbReference type="CDD" id="cd20070">
    <property type="entry name" value="5TM_YidC_Alb3"/>
    <property type="match status" value="1"/>
</dbReference>
<dbReference type="KEGG" id="prr:AT705_12150"/>
<evidence type="ECO:0000313" key="16">
    <source>
        <dbReference type="EMBL" id="ALU43638.1"/>
    </source>
</evidence>
<comment type="subcellular location">
    <subcellularLocation>
        <location evidence="1">Cell inner membrane</location>
        <topology evidence="1">Multi-pass membrane protein</topology>
    </subcellularLocation>
    <subcellularLocation>
        <location evidence="13">Cell membrane</location>
        <topology evidence="13">Multi-pass membrane protein</topology>
    </subcellularLocation>
</comment>
<name>A0A0U3I164_9GAMM</name>
<dbReference type="PANTHER" id="PTHR12428">
    <property type="entry name" value="OXA1"/>
    <property type="match status" value="1"/>
</dbReference>
<evidence type="ECO:0000256" key="2">
    <source>
        <dbReference type="ARBA" id="ARBA00010527"/>
    </source>
</evidence>
<comment type="subunit">
    <text evidence="13">Interacts with the Sec translocase complex via SecD. Specifically interacts with transmembrane segments of nascent integral membrane proteins during membrane integration.</text>
</comment>
<dbReference type="Pfam" id="PF14849">
    <property type="entry name" value="YidC_periplas"/>
    <property type="match status" value="1"/>
</dbReference>
<sequence length="557" mass="62485">MESQRTFLFIGLLLVSFLLFTEWSKEQTAANADTSAVTQQVAGPANNDQADVPASSQADVPMQATVATRSVISVTTDVLAVKIDTRGGDIVEAKLLQHAETHGSDQPYLLLGEFEGKEYFAQSGLIGLNGPDASSQGRPVYQSEQTSYTLNGDELRVPLTFVDSKGVQFNKTYVFKPGQYDVALEYNVTNSTADPVQVQLYTQIKRTVQEKGSMVDQTYLGAAYGTSDEPYEKYSFSDMAEANLNKNTQGGYIAFIQHYFVSAWVPGQTTNNTIYSSLRNNNSIIGVKGEATNIQGNGTAQLTATYYMGPKDMDALEALQKDLDLTVDYGWLWFISQPLLELLKFLYSGEGSFFGLFDINIGGLGNWGLAIIAITIIVKSFLYPLTKAQYTSMAKMRMLQPKMQALKERYGDDRQKFGQAMMEMYRKEKVNPMGGCFPLLLQMPIFLALFYVFLESTELRHAEFMLWLTDLSSKDPYYVLPILFGASMFLTQKLQPMTVTDPMQQKMMTWMPVIFSVFFIWFPSGLVLYWLVSNLISIAQMLYIYRGMEKKGMKVRG</sequence>
<dbReference type="AlphaFoldDB" id="A0A0U3I164"/>
<dbReference type="HAMAP" id="MF_01810">
    <property type="entry name" value="YidC_type1"/>
    <property type="match status" value="1"/>
</dbReference>
<evidence type="ECO:0000313" key="17">
    <source>
        <dbReference type="Proteomes" id="UP000069015"/>
    </source>
</evidence>
<dbReference type="InterPro" id="IPR001708">
    <property type="entry name" value="YidC/ALB3/OXA1/COX18"/>
</dbReference>
<evidence type="ECO:0000259" key="14">
    <source>
        <dbReference type="Pfam" id="PF02096"/>
    </source>
</evidence>
<accession>A0A0U3I164</accession>
<evidence type="ECO:0000256" key="6">
    <source>
        <dbReference type="ARBA" id="ARBA00022692"/>
    </source>
</evidence>
<evidence type="ECO:0000256" key="11">
    <source>
        <dbReference type="ARBA" id="ARBA00033245"/>
    </source>
</evidence>
<dbReference type="PRINTS" id="PR00701">
    <property type="entry name" value="60KDINNERMP"/>
</dbReference>
<dbReference type="RefSeq" id="WP_058796793.1">
    <property type="nucleotide sequence ID" value="NZ_CP013611.1"/>
</dbReference>
<dbReference type="InterPro" id="IPR047196">
    <property type="entry name" value="YidC_ALB_C"/>
</dbReference>
<feature type="transmembrane region" description="Helical" evidence="13">
    <location>
        <begin position="507"/>
        <end position="522"/>
    </location>
</feature>